<protein>
    <submittedName>
        <fullName evidence="2">Uncharacterized protein</fullName>
    </submittedName>
</protein>
<dbReference type="AlphaFoldDB" id="A0AAU9KFW9"/>
<dbReference type="Proteomes" id="UP001162131">
    <property type="component" value="Unassembled WGS sequence"/>
</dbReference>
<name>A0AAU9KFW9_9CILI</name>
<organism evidence="2 3">
    <name type="scientific">Blepharisma stoltei</name>
    <dbReference type="NCBI Taxonomy" id="1481888"/>
    <lineage>
        <taxon>Eukaryota</taxon>
        <taxon>Sar</taxon>
        <taxon>Alveolata</taxon>
        <taxon>Ciliophora</taxon>
        <taxon>Postciliodesmatophora</taxon>
        <taxon>Heterotrichea</taxon>
        <taxon>Heterotrichida</taxon>
        <taxon>Blepharismidae</taxon>
        <taxon>Blepharisma</taxon>
    </lineage>
</organism>
<keyword evidence="3" id="KW-1185">Reference proteome</keyword>
<dbReference type="EMBL" id="CAJZBQ010000064">
    <property type="protein sequence ID" value="CAG9336241.1"/>
    <property type="molecule type" value="Genomic_DNA"/>
</dbReference>
<proteinExistence type="predicted"/>
<sequence length="73" mass="8161">MESECKNCDKDTKESKKTCKDSGCDSCADSEPRKSSLIWSSMNGELIVCNCDFTGAKMSPQNQRLLEYLQSLN</sequence>
<evidence type="ECO:0000256" key="1">
    <source>
        <dbReference type="SAM" id="MobiDB-lite"/>
    </source>
</evidence>
<feature type="compositionally biased region" description="Basic and acidic residues" evidence="1">
    <location>
        <begin position="1"/>
        <end position="23"/>
    </location>
</feature>
<feature type="region of interest" description="Disordered" evidence="1">
    <location>
        <begin position="1"/>
        <end position="32"/>
    </location>
</feature>
<reference evidence="2" key="1">
    <citation type="submission" date="2021-09" db="EMBL/GenBank/DDBJ databases">
        <authorList>
            <consortium name="AG Swart"/>
            <person name="Singh M."/>
            <person name="Singh A."/>
            <person name="Seah K."/>
            <person name="Emmerich C."/>
        </authorList>
    </citation>
    <scope>NUCLEOTIDE SEQUENCE</scope>
    <source>
        <strain evidence="2">ATCC30299</strain>
    </source>
</reference>
<comment type="caution">
    <text evidence="2">The sequence shown here is derived from an EMBL/GenBank/DDBJ whole genome shotgun (WGS) entry which is preliminary data.</text>
</comment>
<accession>A0AAU9KFW9</accession>
<evidence type="ECO:0000313" key="2">
    <source>
        <dbReference type="EMBL" id="CAG9336241.1"/>
    </source>
</evidence>
<gene>
    <name evidence="2" type="ORF">BSTOLATCC_MIC66122</name>
</gene>
<evidence type="ECO:0000313" key="3">
    <source>
        <dbReference type="Proteomes" id="UP001162131"/>
    </source>
</evidence>